<evidence type="ECO:0000313" key="5">
    <source>
        <dbReference type="Proteomes" id="UP000677054"/>
    </source>
</evidence>
<dbReference type="EMBL" id="CAJPEV010000086">
    <property type="protein sequence ID" value="CAG0880330.1"/>
    <property type="molecule type" value="Genomic_DNA"/>
</dbReference>
<keyword evidence="2" id="KW-0472">Membrane</keyword>
<dbReference type="EMBL" id="LR899603">
    <property type="protein sequence ID" value="CAD7241019.1"/>
    <property type="molecule type" value="Genomic_DNA"/>
</dbReference>
<keyword evidence="2" id="KW-0812">Transmembrane</keyword>
<proteinExistence type="predicted"/>
<dbReference type="InterPro" id="IPR036179">
    <property type="entry name" value="Ig-like_dom_sf"/>
</dbReference>
<feature type="transmembrane region" description="Helical" evidence="2">
    <location>
        <begin position="399"/>
        <end position="420"/>
    </location>
</feature>
<dbReference type="AlphaFoldDB" id="A0A7R8ZXX6"/>
<dbReference type="PANTHER" id="PTHR21261">
    <property type="entry name" value="BEAT PROTEIN"/>
    <property type="match status" value="1"/>
</dbReference>
<protein>
    <recommendedName>
        <fullName evidence="3">Ig-like domain-containing protein</fullName>
    </recommendedName>
</protein>
<dbReference type="InterPro" id="IPR013783">
    <property type="entry name" value="Ig-like_fold"/>
</dbReference>
<feature type="domain" description="Ig-like" evidence="3">
    <location>
        <begin position="154"/>
        <end position="262"/>
    </location>
</feature>
<reference evidence="4" key="1">
    <citation type="submission" date="2020-11" db="EMBL/GenBank/DDBJ databases">
        <authorList>
            <person name="Tran Van P."/>
        </authorList>
    </citation>
    <scope>NUCLEOTIDE SEQUENCE</scope>
</reference>
<evidence type="ECO:0000256" key="2">
    <source>
        <dbReference type="SAM" id="Phobius"/>
    </source>
</evidence>
<dbReference type="Proteomes" id="UP000677054">
    <property type="component" value="Unassembled WGS sequence"/>
</dbReference>
<dbReference type="InterPro" id="IPR013106">
    <property type="entry name" value="Ig_V-set"/>
</dbReference>
<dbReference type="InterPro" id="IPR003599">
    <property type="entry name" value="Ig_sub"/>
</dbReference>
<accession>A0A7R8ZXX6</accession>
<evidence type="ECO:0000256" key="1">
    <source>
        <dbReference type="SAM" id="MobiDB-lite"/>
    </source>
</evidence>
<dbReference type="Gene3D" id="2.60.40.10">
    <property type="entry name" value="Immunoglobulins"/>
    <property type="match status" value="1"/>
</dbReference>
<gene>
    <name evidence="4" type="ORF">DSTB1V02_LOCUS1021</name>
</gene>
<sequence length="421" mass="47265">MYIILSVRHILPAFPVVAPASDIRKRGCGLLPVPHEAYRALPLLFQIGLRHESGGAFGVCLSRLMGLEPLTGVSARGVSVGSVMGGGVAWVWFAWVFVAAMLPVGKMESYALVRCSPTFRGRSCWASQEQEKDQEHEKEQEHDEVYEHEEDQDPSLFGRSLEVSARIPTHTAAGDPATLHCDYKPRKEARIYSVKWYKDEGEFYRYQPWSNPPSQVFYQPGIKVDLQASNDRAVVLKSVNLSTSGNYKCEVSMEAPSFDTVSFSGDMLVVVVPDQRPQIKGGRDHYRLNDRVHLNCTSGPSKPAASLMWYINDEQADPKHLREYPPFPVHNDLEEAVLGLDFRVKPHHFPPPDRILRMRCTATVATLYWESHELKPISEPSPNDITVLSSLGGNRSSSVTLMTWLRILLLLMSFVANILFS</sequence>
<dbReference type="InterPro" id="IPR007110">
    <property type="entry name" value="Ig-like_dom"/>
</dbReference>
<dbReference type="PROSITE" id="PS50835">
    <property type="entry name" value="IG_LIKE"/>
    <property type="match status" value="1"/>
</dbReference>
<dbReference type="PANTHER" id="PTHR21261:SF15">
    <property type="entry name" value="BEATEN PATH IIIA, ISOFORM D-RELATED"/>
    <property type="match status" value="1"/>
</dbReference>
<organism evidence="4">
    <name type="scientific">Darwinula stevensoni</name>
    <dbReference type="NCBI Taxonomy" id="69355"/>
    <lineage>
        <taxon>Eukaryota</taxon>
        <taxon>Metazoa</taxon>
        <taxon>Ecdysozoa</taxon>
        <taxon>Arthropoda</taxon>
        <taxon>Crustacea</taxon>
        <taxon>Oligostraca</taxon>
        <taxon>Ostracoda</taxon>
        <taxon>Podocopa</taxon>
        <taxon>Podocopida</taxon>
        <taxon>Darwinulocopina</taxon>
        <taxon>Darwinuloidea</taxon>
        <taxon>Darwinulidae</taxon>
        <taxon>Darwinula</taxon>
    </lineage>
</organism>
<dbReference type="OrthoDB" id="10015491at2759"/>
<evidence type="ECO:0000259" key="3">
    <source>
        <dbReference type="PROSITE" id="PS50835"/>
    </source>
</evidence>
<evidence type="ECO:0000313" key="4">
    <source>
        <dbReference type="EMBL" id="CAD7241019.1"/>
    </source>
</evidence>
<dbReference type="Pfam" id="PF07686">
    <property type="entry name" value="V-set"/>
    <property type="match status" value="1"/>
</dbReference>
<keyword evidence="2" id="KW-1133">Transmembrane helix</keyword>
<name>A0A7R8ZXX6_9CRUS</name>
<dbReference type="SMART" id="SM00409">
    <property type="entry name" value="IG"/>
    <property type="match status" value="1"/>
</dbReference>
<dbReference type="SUPFAM" id="SSF48726">
    <property type="entry name" value="Immunoglobulin"/>
    <property type="match status" value="1"/>
</dbReference>
<keyword evidence="5" id="KW-1185">Reference proteome</keyword>
<dbReference type="FunFam" id="2.60.40.10:FF:000437">
    <property type="entry name" value="Beat-IIIc, isoform A"/>
    <property type="match status" value="1"/>
</dbReference>
<feature type="transmembrane region" description="Helical" evidence="2">
    <location>
        <begin position="83"/>
        <end position="104"/>
    </location>
</feature>
<feature type="region of interest" description="Disordered" evidence="1">
    <location>
        <begin position="126"/>
        <end position="152"/>
    </location>
</feature>
<feature type="compositionally biased region" description="Basic and acidic residues" evidence="1">
    <location>
        <begin position="129"/>
        <end position="145"/>
    </location>
</feature>